<dbReference type="Proteomes" id="UP001362999">
    <property type="component" value="Unassembled WGS sequence"/>
</dbReference>
<dbReference type="InterPro" id="IPR032675">
    <property type="entry name" value="LRR_dom_sf"/>
</dbReference>
<reference evidence="1 2" key="1">
    <citation type="journal article" date="2024" name="J Genomics">
        <title>Draft genome sequencing and assembly of Favolaschia claudopus CIRM-BRFM 2984 isolated from oak limbs.</title>
        <authorList>
            <person name="Navarro D."/>
            <person name="Drula E."/>
            <person name="Chaduli D."/>
            <person name="Cazenave R."/>
            <person name="Ahrendt S."/>
            <person name="Wang J."/>
            <person name="Lipzen A."/>
            <person name="Daum C."/>
            <person name="Barry K."/>
            <person name="Grigoriev I.V."/>
            <person name="Favel A."/>
            <person name="Rosso M.N."/>
            <person name="Martin F."/>
        </authorList>
    </citation>
    <scope>NUCLEOTIDE SEQUENCE [LARGE SCALE GENOMIC DNA]</scope>
    <source>
        <strain evidence="1 2">CIRM-BRFM 2984</strain>
    </source>
</reference>
<evidence type="ECO:0000313" key="2">
    <source>
        <dbReference type="Proteomes" id="UP001362999"/>
    </source>
</evidence>
<proteinExistence type="predicted"/>
<sequence length="425" mass="47454">MDPPPSILSLPNELLTIIVVAGQHDCGTHTPTAHKSEWILSHVSRRFRNVVIGTPGLWTNIEVRFAEDSYEHRFAEVLKLYLQRSNPLTMNVSVSLGILDDGVATLAEWLLQVAPEINRIESLSVVLRSIQDDFSLEFAPLRHLAAPNLLNLEIINLSYIRTARCPLQLFSAGAPNLSSVRMDGFFPHPAPPWISSLATLKIDGEHFLEDDDKIIYLSMFQTQSLCLVNLSIDLYKVDLPPTSVRVPSLASLAISIDHADDDFLMWQNVAFFDCPALTQLTVVGTHGDQVFNSLFNAPGPRFKLPPGMSFPLLHTLSFILKPIDGCDCEDTEGMTPPTRTHFPKTTPFPALTSLILYNQCYTTHLVREMLMGTHALPWPYFKTLTLCPLKHTSDVRMVIEEAFQRSVPKLRLCPSLFCPENGVGA</sequence>
<gene>
    <name evidence="1" type="ORF">R3P38DRAFT_3167316</name>
</gene>
<comment type="caution">
    <text evidence="1">The sequence shown here is derived from an EMBL/GenBank/DDBJ whole genome shotgun (WGS) entry which is preliminary data.</text>
</comment>
<name>A0AAW0EDK7_9AGAR</name>
<keyword evidence="2" id="KW-1185">Reference proteome</keyword>
<organism evidence="1 2">
    <name type="scientific">Favolaschia claudopus</name>
    <dbReference type="NCBI Taxonomy" id="2862362"/>
    <lineage>
        <taxon>Eukaryota</taxon>
        <taxon>Fungi</taxon>
        <taxon>Dikarya</taxon>
        <taxon>Basidiomycota</taxon>
        <taxon>Agaricomycotina</taxon>
        <taxon>Agaricomycetes</taxon>
        <taxon>Agaricomycetidae</taxon>
        <taxon>Agaricales</taxon>
        <taxon>Marasmiineae</taxon>
        <taxon>Mycenaceae</taxon>
        <taxon>Favolaschia</taxon>
    </lineage>
</organism>
<evidence type="ECO:0000313" key="1">
    <source>
        <dbReference type="EMBL" id="KAK7062325.1"/>
    </source>
</evidence>
<dbReference type="SUPFAM" id="SSF52047">
    <property type="entry name" value="RNI-like"/>
    <property type="match status" value="1"/>
</dbReference>
<dbReference type="AlphaFoldDB" id="A0AAW0EDK7"/>
<protein>
    <submittedName>
        <fullName evidence="1">F-box domain-containing protein</fullName>
    </submittedName>
</protein>
<dbReference type="Gene3D" id="3.80.10.10">
    <property type="entry name" value="Ribonuclease Inhibitor"/>
    <property type="match status" value="1"/>
</dbReference>
<accession>A0AAW0EDK7</accession>
<dbReference type="EMBL" id="JAWWNJ010000002">
    <property type="protein sequence ID" value="KAK7062325.1"/>
    <property type="molecule type" value="Genomic_DNA"/>
</dbReference>